<evidence type="ECO:0000256" key="1">
    <source>
        <dbReference type="ARBA" id="ARBA00004141"/>
    </source>
</evidence>
<feature type="transmembrane region" description="Helical" evidence="6">
    <location>
        <begin position="147"/>
        <end position="168"/>
    </location>
</feature>
<dbReference type="Proteomes" id="UP000502345">
    <property type="component" value="Chromosome"/>
</dbReference>
<feature type="transmembrane region" description="Helical" evidence="6">
    <location>
        <begin position="420"/>
        <end position="438"/>
    </location>
</feature>
<dbReference type="EMBL" id="CP050124">
    <property type="protein sequence ID" value="QIP42137.1"/>
    <property type="molecule type" value="Genomic_DNA"/>
</dbReference>
<dbReference type="GO" id="GO:0016020">
    <property type="term" value="C:membrane"/>
    <property type="evidence" value="ECO:0007669"/>
    <property type="project" value="UniProtKB-SubCell"/>
</dbReference>
<evidence type="ECO:0000256" key="6">
    <source>
        <dbReference type="SAM" id="Phobius"/>
    </source>
</evidence>
<evidence type="ECO:0000256" key="3">
    <source>
        <dbReference type="ARBA" id="ARBA00022989"/>
    </source>
</evidence>
<feature type="transmembrane region" description="Helical" evidence="6">
    <location>
        <begin position="203"/>
        <end position="225"/>
    </location>
</feature>
<evidence type="ECO:0000256" key="4">
    <source>
        <dbReference type="ARBA" id="ARBA00023136"/>
    </source>
</evidence>
<feature type="compositionally biased region" description="Polar residues" evidence="5">
    <location>
        <begin position="1"/>
        <end position="16"/>
    </location>
</feature>
<feature type="transmembrane region" description="Helical" evidence="6">
    <location>
        <begin position="73"/>
        <end position="105"/>
    </location>
</feature>
<comment type="subcellular location">
    <subcellularLocation>
        <location evidence="1">Membrane</location>
        <topology evidence="1">Multi-pass membrane protein</topology>
    </subcellularLocation>
</comment>
<sequence length="606" mass="64950">MVESTSGPASNSTSAARKNGTTQTRTGRREGWAVDPEETSAGHESDLPAPRPARSVLFGLPPVGNRYPGAVRVALALAIPAAIATLLGFGSASLLVGLGAFASIYGEGRPYRSRWKAVGIAATALTILSFVGASVGEPVHRAIAEGAPTVLLVFVVLIMAVVVSTCAFTVDALRLGPPGAFFLLLTTEISSVIATPGQPPVEVAMWTAIGGISAVVVSMTGILWAPRAVERSAVQAAVSAVAEYTDAQARYAPPELTRDKRHAAALRLHDAWQCLYRGAIVGKDHPLTRELERAQISMARAISDDHDPELMADPAFDVDEVGAHPPLPDPTIRYRFLRACNPSSRASVTALRLSIACMAAGTLTVLLGIDRPDWAVIAAAMVLHQGPDRILGTYRGIHRIGGTVLGLILLGAIYSWSPTGLWLVAVLAVLMAGIELFLVRNYGIAVIFITALAILLGAAGGAHGTVRHLILSRMLETAIGVVVALVVLWTVGRGAHRRTLIWVDERAGSVLFKLLTEIRARHYAPQANWSELSELRRDLDFELRGSAMAGIDAAHNEPEWASQQWRTHTELHHLGSDVLHRLWFGTQVSRSHLEEWESRYLRSGSV</sequence>
<organism evidence="8 9">
    <name type="scientific">Rhodococcus erythropolis</name>
    <name type="common">Arthrobacter picolinophilus</name>
    <dbReference type="NCBI Taxonomy" id="1833"/>
    <lineage>
        <taxon>Bacteria</taxon>
        <taxon>Bacillati</taxon>
        <taxon>Actinomycetota</taxon>
        <taxon>Actinomycetes</taxon>
        <taxon>Mycobacteriales</taxon>
        <taxon>Nocardiaceae</taxon>
        <taxon>Rhodococcus</taxon>
        <taxon>Rhodococcus erythropolis group</taxon>
    </lineage>
</organism>
<name>A0A6G9CYR4_RHOER</name>
<keyword evidence="3 6" id="KW-1133">Transmembrane helix</keyword>
<accession>A0A6G9CYR4</accession>
<feature type="transmembrane region" description="Helical" evidence="6">
    <location>
        <begin position="445"/>
        <end position="464"/>
    </location>
</feature>
<keyword evidence="4 6" id="KW-0472">Membrane</keyword>
<feature type="transmembrane region" description="Helical" evidence="6">
    <location>
        <begin position="396"/>
        <end position="414"/>
    </location>
</feature>
<dbReference type="Pfam" id="PF13515">
    <property type="entry name" value="FUSC_2"/>
    <property type="match status" value="1"/>
</dbReference>
<evidence type="ECO:0000256" key="2">
    <source>
        <dbReference type="ARBA" id="ARBA00022692"/>
    </source>
</evidence>
<feature type="region of interest" description="Disordered" evidence="5">
    <location>
        <begin position="1"/>
        <end position="49"/>
    </location>
</feature>
<evidence type="ECO:0000256" key="5">
    <source>
        <dbReference type="SAM" id="MobiDB-lite"/>
    </source>
</evidence>
<protein>
    <submittedName>
        <fullName evidence="8">Membrane protein</fullName>
    </submittedName>
</protein>
<dbReference type="InterPro" id="IPR049453">
    <property type="entry name" value="Memb_transporter_dom"/>
</dbReference>
<evidence type="ECO:0000313" key="8">
    <source>
        <dbReference type="EMBL" id="QIP42137.1"/>
    </source>
</evidence>
<evidence type="ECO:0000313" key="9">
    <source>
        <dbReference type="Proteomes" id="UP000502345"/>
    </source>
</evidence>
<proteinExistence type="predicted"/>
<feature type="transmembrane region" description="Helical" evidence="6">
    <location>
        <begin position="470"/>
        <end position="491"/>
    </location>
</feature>
<keyword evidence="2 6" id="KW-0812">Transmembrane</keyword>
<feature type="domain" description="Integral membrane bound transporter" evidence="7">
    <location>
        <begin position="361"/>
        <end position="487"/>
    </location>
</feature>
<evidence type="ECO:0000259" key="7">
    <source>
        <dbReference type="Pfam" id="PF13515"/>
    </source>
</evidence>
<reference evidence="8 9" key="1">
    <citation type="submission" date="2020-03" db="EMBL/GenBank/DDBJ databases">
        <title>Screen low temperature-resistant strains for efficient degradation of petroleum hydrocarbons under the low temperature.</title>
        <authorList>
            <person name="Wang Y."/>
            <person name="Chen J."/>
        </authorList>
    </citation>
    <scope>NUCLEOTIDE SEQUENCE [LARGE SCALE GENOMIC DNA]</scope>
    <source>
        <strain evidence="8 9">KB1</strain>
    </source>
</reference>
<gene>
    <name evidence="8" type="ORF">G9444_4894</name>
</gene>
<feature type="transmembrane region" description="Helical" evidence="6">
    <location>
        <begin position="117"/>
        <end position="135"/>
    </location>
</feature>
<dbReference type="AlphaFoldDB" id="A0A6G9CYR4"/>